<keyword evidence="1" id="KW-0812">Transmembrane</keyword>
<dbReference type="OrthoDB" id="6463131at2"/>
<dbReference type="Proteomes" id="UP000053038">
    <property type="component" value="Unassembled WGS sequence"/>
</dbReference>
<keyword evidence="1" id="KW-1133">Transmembrane helix</keyword>
<reference evidence="2 3" key="1">
    <citation type="submission" date="2014-10" db="EMBL/GenBank/DDBJ databases">
        <title>Genome sequence of Pectobacterium carotovorum M022.</title>
        <authorList>
            <person name="Chan K.-G."/>
            <person name="Tan W.-S."/>
        </authorList>
    </citation>
    <scope>NUCLEOTIDE SEQUENCE [LARGE SCALE GENOMIC DNA]</scope>
    <source>
        <strain evidence="2 3">M022</strain>
    </source>
</reference>
<evidence type="ECO:0000313" key="3">
    <source>
        <dbReference type="Proteomes" id="UP000053038"/>
    </source>
</evidence>
<keyword evidence="3" id="KW-1185">Reference proteome</keyword>
<organism evidence="2 3">
    <name type="scientific">Pectobacterium fontis</name>
    <dbReference type="NCBI Taxonomy" id="2558042"/>
    <lineage>
        <taxon>Bacteria</taxon>
        <taxon>Pseudomonadati</taxon>
        <taxon>Pseudomonadota</taxon>
        <taxon>Gammaproteobacteria</taxon>
        <taxon>Enterobacterales</taxon>
        <taxon>Pectobacteriaceae</taxon>
        <taxon>Pectobacterium</taxon>
    </lineage>
</organism>
<gene>
    <name evidence="2" type="ORF">OI69_07950</name>
</gene>
<evidence type="ECO:0000256" key="1">
    <source>
        <dbReference type="SAM" id="Phobius"/>
    </source>
</evidence>
<dbReference type="EMBL" id="JSXC01000024">
    <property type="protein sequence ID" value="KHN52657.1"/>
    <property type="molecule type" value="Genomic_DNA"/>
</dbReference>
<keyword evidence="1" id="KW-0472">Membrane</keyword>
<sequence>MKVIKYLLLLLVPAAMVGMLFVFIVVSGSTEIRTYTESEYFTYYAFTDEDIRNAPRISSDYAFEYVPGDGYAPSNAIIFNDTSDTTLLKTYLTTLGYEQQKRKQGEEDVWKKHTEIEGATFYIWVNKDAKQVYLTKVFQD</sequence>
<feature type="transmembrane region" description="Helical" evidence="1">
    <location>
        <begin position="6"/>
        <end position="26"/>
    </location>
</feature>
<comment type="caution">
    <text evidence="2">The sequence shown here is derived from an EMBL/GenBank/DDBJ whole genome shotgun (WGS) entry which is preliminary data.</text>
</comment>
<proteinExistence type="predicted"/>
<dbReference type="RefSeq" id="WP_039348434.1">
    <property type="nucleotide sequence ID" value="NZ_JSXC01000024.1"/>
</dbReference>
<dbReference type="AlphaFoldDB" id="A0A7V8IJL1"/>
<protein>
    <submittedName>
        <fullName evidence="2">Uncharacterized protein</fullName>
    </submittedName>
</protein>
<accession>A0A7V8IJL1</accession>
<evidence type="ECO:0000313" key="2">
    <source>
        <dbReference type="EMBL" id="KHN52657.1"/>
    </source>
</evidence>
<name>A0A7V8IJL1_9GAMM</name>